<feature type="domain" description="DHHA1" evidence="7">
    <location>
        <begin position="314"/>
        <end position="406"/>
    </location>
</feature>
<gene>
    <name evidence="9" type="ORF">EDE15_4213</name>
</gene>
<dbReference type="InterPro" id="IPR041122">
    <property type="entry name" value="RecJ_OB"/>
</dbReference>
<evidence type="ECO:0000256" key="1">
    <source>
        <dbReference type="ARBA" id="ARBA00005915"/>
    </source>
</evidence>
<dbReference type="Pfam" id="PF02272">
    <property type="entry name" value="DHHA1"/>
    <property type="match status" value="1"/>
</dbReference>
<evidence type="ECO:0000256" key="3">
    <source>
        <dbReference type="ARBA" id="ARBA00022722"/>
    </source>
</evidence>
<dbReference type="Pfam" id="PF01368">
    <property type="entry name" value="DHH"/>
    <property type="match status" value="1"/>
</dbReference>
<organism evidence="9 10">
    <name type="scientific">Edaphobacter aggregans</name>
    <dbReference type="NCBI Taxonomy" id="570835"/>
    <lineage>
        <taxon>Bacteria</taxon>
        <taxon>Pseudomonadati</taxon>
        <taxon>Acidobacteriota</taxon>
        <taxon>Terriglobia</taxon>
        <taxon>Terriglobales</taxon>
        <taxon>Acidobacteriaceae</taxon>
        <taxon>Edaphobacter</taxon>
    </lineage>
</organism>
<sequence>MLLLPLVDVLKNRGISDPDRFLTPSSWNDLPSPFDIEGMGPAVTQILHAIRSQRPMTIVGDYDCDGVLSTAILEATLRKLGAQPTVYLPHRDEGYGLSNEVVHRFSIDGTCLLITIDNGINAAGPVRLARRLGIGVVIVDHHHIETRAEATAVWSEHFCAAGIAVLLSWALLETAGASEIGCFLAGLSRLAGIASIADCVPLTGPTRTLTRIGLGELAHTRHAGLRKMLTMAGVRDNEVPTSEQIAFRVAPRINAAGRVGHPNEALQMLNAVDPDRQVELALSLDCLNRERRKREKEALEELLPMVPSDVPKGLVIYGPHWKKGIAGILASRVRERYGVPSFVLVQDSRTGMAVGSGRSVEGFSLIDALRSCQSVLHRFGGHEQAAGVTLTVENIPAFRQQFEAFVCQHPPGLTEEPTAEADLDLESAGRVFHNQLRLLEPFGIGNPTPIFRIRDVSVRPASPGFAIIRQRNRELRARWSEPVKGRGAVLVALNGTSATIVRFHPE</sequence>
<dbReference type="OrthoDB" id="9809852at2"/>
<evidence type="ECO:0000259" key="8">
    <source>
        <dbReference type="Pfam" id="PF17768"/>
    </source>
</evidence>
<dbReference type="PANTHER" id="PTHR30255">
    <property type="entry name" value="SINGLE-STRANDED-DNA-SPECIFIC EXONUCLEASE RECJ"/>
    <property type="match status" value="1"/>
</dbReference>
<keyword evidence="5 9" id="KW-0269">Exonuclease</keyword>
<evidence type="ECO:0000259" key="6">
    <source>
        <dbReference type="Pfam" id="PF01368"/>
    </source>
</evidence>
<evidence type="ECO:0000313" key="10">
    <source>
        <dbReference type="Proteomes" id="UP000269669"/>
    </source>
</evidence>
<dbReference type="Gene3D" id="3.10.310.30">
    <property type="match status" value="1"/>
</dbReference>
<evidence type="ECO:0000256" key="2">
    <source>
        <dbReference type="ARBA" id="ARBA00019841"/>
    </source>
</evidence>
<dbReference type="Gene3D" id="3.90.1640.30">
    <property type="match status" value="1"/>
</dbReference>
<dbReference type="AlphaFoldDB" id="A0A428MPF3"/>
<proteinExistence type="inferred from homology"/>
<dbReference type="PANTHER" id="PTHR30255:SF2">
    <property type="entry name" value="SINGLE-STRANDED-DNA-SPECIFIC EXONUCLEASE RECJ"/>
    <property type="match status" value="1"/>
</dbReference>
<dbReference type="InterPro" id="IPR001667">
    <property type="entry name" value="DDH_dom"/>
</dbReference>
<reference evidence="9 10" key="1">
    <citation type="submission" date="2018-12" db="EMBL/GenBank/DDBJ databases">
        <title>Sequencing of bacterial isolates from soil warming experiment in Harvard Forest, Massachusetts, USA.</title>
        <authorList>
            <person name="Deangelis K."/>
        </authorList>
    </citation>
    <scope>NUCLEOTIDE SEQUENCE [LARGE SCALE GENOMIC DNA]</scope>
    <source>
        <strain evidence="9 10">EB153</strain>
    </source>
</reference>
<dbReference type="InterPro" id="IPR051673">
    <property type="entry name" value="SSDNA_exonuclease_RecJ"/>
</dbReference>
<evidence type="ECO:0000256" key="5">
    <source>
        <dbReference type="ARBA" id="ARBA00022839"/>
    </source>
</evidence>
<feature type="domain" description="RecJ OB" evidence="8">
    <location>
        <begin position="421"/>
        <end position="461"/>
    </location>
</feature>
<feature type="domain" description="DDH" evidence="6">
    <location>
        <begin position="57"/>
        <end position="169"/>
    </location>
</feature>
<comment type="similarity">
    <text evidence="1">Belongs to the RecJ family.</text>
</comment>
<dbReference type="EMBL" id="RSDW01000001">
    <property type="protein sequence ID" value="RSL18623.1"/>
    <property type="molecule type" value="Genomic_DNA"/>
</dbReference>
<keyword evidence="3" id="KW-0540">Nuclease</keyword>
<evidence type="ECO:0000259" key="7">
    <source>
        <dbReference type="Pfam" id="PF02272"/>
    </source>
</evidence>
<dbReference type="Pfam" id="PF17768">
    <property type="entry name" value="RecJ_OB"/>
    <property type="match status" value="1"/>
</dbReference>
<keyword evidence="4" id="KW-0378">Hydrolase</keyword>
<comment type="caution">
    <text evidence="9">The sequence shown here is derived from an EMBL/GenBank/DDBJ whole genome shotgun (WGS) entry which is preliminary data.</text>
</comment>
<accession>A0A428MPF3</accession>
<evidence type="ECO:0000256" key="4">
    <source>
        <dbReference type="ARBA" id="ARBA00022801"/>
    </source>
</evidence>
<protein>
    <recommendedName>
        <fullName evidence="2">Single-stranded-DNA-specific exonuclease RecJ</fullName>
    </recommendedName>
</protein>
<dbReference type="SUPFAM" id="SSF64182">
    <property type="entry name" value="DHH phosphoesterases"/>
    <property type="match status" value="1"/>
</dbReference>
<name>A0A428MPF3_9BACT</name>
<dbReference type="GO" id="GO:0003676">
    <property type="term" value="F:nucleic acid binding"/>
    <property type="evidence" value="ECO:0007669"/>
    <property type="project" value="InterPro"/>
</dbReference>
<dbReference type="GO" id="GO:0004527">
    <property type="term" value="F:exonuclease activity"/>
    <property type="evidence" value="ECO:0007669"/>
    <property type="project" value="UniProtKB-KW"/>
</dbReference>
<evidence type="ECO:0000313" key="9">
    <source>
        <dbReference type="EMBL" id="RSL18623.1"/>
    </source>
</evidence>
<dbReference type="Proteomes" id="UP000269669">
    <property type="component" value="Unassembled WGS sequence"/>
</dbReference>
<keyword evidence="10" id="KW-1185">Reference proteome</keyword>
<dbReference type="RefSeq" id="WP_125486963.1">
    <property type="nucleotide sequence ID" value="NZ_RSDW01000001.1"/>
</dbReference>
<dbReference type="InterPro" id="IPR038763">
    <property type="entry name" value="DHH_sf"/>
</dbReference>
<dbReference type="InterPro" id="IPR003156">
    <property type="entry name" value="DHHA1_dom"/>
</dbReference>